<dbReference type="InterPro" id="IPR002781">
    <property type="entry name" value="TM_pro_TauE-like"/>
</dbReference>
<dbReference type="Pfam" id="PF01925">
    <property type="entry name" value="TauE"/>
    <property type="match status" value="1"/>
</dbReference>
<evidence type="ECO:0000256" key="1">
    <source>
        <dbReference type="ARBA" id="ARBA00004651"/>
    </source>
</evidence>
<evidence type="ECO:0000313" key="11">
    <source>
        <dbReference type="Proteomes" id="UP000563524"/>
    </source>
</evidence>
<keyword evidence="7 8" id="KW-0472">Membrane</keyword>
<comment type="subcellular location">
    <subcellularLocation>
        <location evidence="1 8">Cell membrane</location>
        <topology evidence="1 8">Multi-pass membrane protein</topology>
    </subcellularLocation>
</comment>
<dbReference type="InterPro" id="IPR052017">
    <property type="entry name" value="TSUP"/>
</dbReference>
<dbReference type="PANTHER" id="PTHR30269:SF37">
    <property type="entry name" value="MEMBRANE TRANSPORTER PROTEIN"/>
    <property type="match status" value="1"/>
</dbReference>
<evidence type="ECO:0000256" key="9">
    <source>
        <dbReference type="SAM" id="MobiDB-lite"/>
    </source>
</evidence>
<dbReference type="AlphaFoldDB" id="A0A840I057"/>
<comment type="caution">
    <text evidence="10">The sequence shown here is derived from an EMBL/GenBank/DDBJ whole genome shotgun (WGS) entry which is preliminary data.</text>
</comment>
<proteinExistence type="inferred from homology"/>
<comment type="similarity">
    <text evidence="2 8">Belongs to the 4-toluene sulfonate uptake permease (TSUP) (TC 2.A.102) family.</text>
</comment>
<protein>
    <recommendedName>
        <fullName evidence="8">Probable membrane transporter protein</fullName>
    </recommendedName>
</protein>
<evidence type="ECO:0000256" key="2">
    <source>
        <dbReference type="ARBA" id="ARBA00009142"/>
    </source>
</evidence>
<dbReference type="EMBL" id="JACHOB010000001">
    <property type="protein sequence ID" value="MBB4658077.1"/>
    <property type="molecule type" value="Genomic_DNA"/>
</dbReference>
<feature type="transmembrane region" description="Helical" evidence="8">
    <location>
        <begin position="71"/>
        <end position="92"/>
    </location>
</feature>
<evidence type="ECO:0000256" key="8">
    <source>
        <dbReference type="RuleBase" id="RU363041"/>
    </source>
</evidence>
<feature type="transmembrane region" description="Helical" evidence="8">
    <location>
        <begin position="130"/>
        <end position="152"/>
    </location>
</feature>
<dbReference type="PANTHER" id="PTHR30269">
    <property type="entry name" value="TRANSMEMBRANE PROTEIN YFCA"/>
    <property type="match status" value="1"/>
</dbReference>
<evidence type="ECO:0000256" key="7">
    <source>
        <dbReference type="ARBA" id="ARBA00023136"/>
    </source>
</evidence>
<keyword evidence="6 8" id="KW-1133">Transmembrane helix</keyword>
<sequence length="281" mass="29069">MRRGYGRLAASDQRGEAPSPTGRNAGSPSSVSLVAAFLPPDLDQGAAVLVLAVSLIGSALTAAFSAGGGLLLVAVMTAVMPITAVVPVHGVVMAGSNLARFAILWRHVAWGTLTWFALGALIGAAAGSQLVLTLPGTVLRLSIAGFILFTQWGPKVRMPDGRGAFVLAGGLSAVLTLFVGVSGPFVTAALSKLPGWDRRRLIATAGGCVSLQHALKVLVFTLAGFAYAPWVPFTVGCIAAGVVGTVLGTRLLVRLDERVFRLVLRWLLTALALYLAAETLF</sequence>
<gene>
    <name evidence="10" type="ORF">GGQ59_000577</name>
</gene>
<feature type="transmembrane region" description="Helical" evidence="8">
    <location>
        <begin position="46"/>
        <end position="64"/>
    </location>
</feature>
<accession>A0A840I057</accession>
<dbReference type="Proteomes" id="UP000563524">
    <property type="component" value="Unassembled WGS sequence"/>
</dbReference>
<evidence type="ECO:0000256" key="4">
    <source>
        <dbReference type="ARBA" id="ARBA00022475"/>
    </source>
</evidence>
<evidence type="ECO:0000256" key="5">
    <source>
        <dbReference type="ARBA" id="ARBA00022692"/>
    </source>
</evidence>
<dbReference type="GO" id="GO:0005886">
    <property type="term" value="C:plasma membrane"/>
    <property type="evidence" value="ECO:0007669"/>
    <property type="project" value="UniProtKB-SubCell"/>
</dbReference>
<keyword evidence="4 8" id="KW-1003">Cell membrane</keyword>
<feature type="transmembrane region" description="Helical" evidence="8">
    <location>
        <begin position="202"/>
        <end position="227"/>
    </location>
</feature>
<evidence type="ECO:0000256" key="6">
    <source>
        <dbReference type="ARBA" id="ARBA00022989"/>
    </source>
</evidence>
<evidence type="ECO:0000313" key="10">
    <source>
        <dbReference type="EMBL" id="MBB4658077.1"/>
    </source>
</evidence>
<keyword evidence="3" id="KW-0813">Transport</keyword>
<reference evidence="10 11" key="1">
    <citation type="submission" date="2020-08" db="EMBL/GenBank/DDBJ databases">
        <title>Genomic Encyclopedia of Type Strains, Phase IV (KMG-IV): sequencing the most valuable type-strain genomes for metagenomic binning, comparative biology and taxonomic classification.</title>
        <authorList>
            <person name="Goeker M."/>
        </authorList>
    </citation>
    <scope>NUCLEOTIDE SEQUENCE [LARGE SCALE GENOMIC DNA]</scope>
    <source>
        <strain evidence="10 11">DSM 102850</strain>
    </source>
</reference>
<keyword evidence="11" id="KW-1185">Reference proteome</keyword>
<feature type="transmembrane region" description="Helical" evidence="8">
    <location>
        <begin position="164"/>
        <end position="190"/>
    </location>
</feature>
<evidence type="ECO:0000256" key="3">
    <source>
        <dbReference type="ARBA" id="ARBA00022448"/>
    </source>
</evidence>
<feature type="region of interest" description="Disordered" evidence="9">
    <location>
        <begin position="1"/>
        <end position="26"/>
    </location>
</feature>
<feature type="transmembrane region" description="Helical" evidence="8">
    <location>
        <begin position="104"/>
        <end position="123"/>
    </location>
</feature>
<dbReference type="RefSeq" id="WP_183815654.1">
    <property type="nucleotide sequence ID" value="NZ_JACHOB010000001.1"/>
</dbReference>
<name>A0A840I057_9PROT</name>
<feature type="transmembrane region" description="Helical" evidence="8">
    <location>
        <begin position="233"/>
        <end position="252"/>
    </location>
</feature>
<keyword evidence="5 8" id="KW-0812">Transmembrane</keyword>
<organism evidence="10 11">
    <name type="scientific">Parvularcula dongshanensis</name>
    <dbReference type="NCBI Taxonomy" id="1173995"/>
    <lineage>
        <taxon>Bacteria</taxon>
        <taxon>Pseudomonadati</taxon>
        <taxon>Pseudomonadota</taxon>
        <taxon>Alphaproteobacteria</taxon>
        <taxon>Parvularculales</taxon>
        <taxon>Parvularculaceae</taxon>
        <taxon>Parvularcula</taxon>
    </lineage>
</organism>
<feature type="transmembrane region" description="Helical" evidence="8">
    <location>
        <begin position="259"/>
        <end position="277"/>
    </location>
</feature>